<keyword evidence="2" id="KW-0413">Isomerase</keyword>
<evidence type="ECO:0000313" key="3">
    <source>
        <dbReference type="Proteomes" id="UP000012019"/>
    </source>
</evidence>
<dbReference type="Pfam" id="PF13474">
    <property type="entry name" value="SnoaL_3"/>
    <property type="match status" value="1"/>
</dbReference>
<dbReference type="AlphaFoldDB" id="M7PTU4"/>
<keyword evidence="3" id="KW-1185">Reference proteome</keyword>
<evidence type="ECO:0000313" key="2">
    <source>
        <dbReference type="EMBL" id="EMR13874.1"/>
    </source>
</evidence>
<dbReference type="InterPro" id="IPR037401">
    <property type="entry name" value="SnoaL-like"/>
</dbReference>
<protein>
    <submittedName>
        <fullName evidence="2">Ketosteroid isomerase</fullName>
    </submittedName>
</protein>
<sequence>MDSTQQVQQQMQRWQQAVISQDVGQIMTFYHDNVRAFDAISQLQFSNRSQYQQHWQTCLSMCTLSKFDIDQLDIYADGDLAVCSFLNHCGGIDEQTGQEQASWMRGTQVYRQINGQWLIVHEHFSAPFDPTTGAAMFDLIPEAR</sequence>
<dbReference type="PATRIC" id="fig|1286106.3.peg.610"/>
<dbReference type="EMBL" id="APHR01000013">
    <property type="protein sequence ID" value="EMR13874.1"/>
    <property type="molecule type" value="Genomic_DNA"/>
</dbReference>
<dbReference type="RefSeq" id="WP_009725649.1">
    <property type="nucleotide sequence ID" value="NZ_APHR01000013.1"/>
</dbReference>
<dbReference type="Gene3D" id="3.10.450.50">
    <property type="match status" value="1"/>
</dbReference>
<comment type="caution">
    <text evidence="2">The sequence shown here is derived from an EMBL/GenBank/DDBJ whole genome shotgun (WGS) entry which is preliminary data.</text>
</comment>
<name>M7PTU4_9GAMM</name>
<organism evidence="2 3">
    <name type="scientific">Methylophaga lonarensis MPL</name>
    <dbReference type="NCBI Taxonomy" id="1286106"/>
    <lineage>
        <taxon>Bacteria</taxon>
        <taxon>Pseudomonadati</taxon>
        <taxon>Pseudomonadota</taxon>
        <taxon>Gammaproteobacteria</taxon>
        <taxon>Thiotrichales</taxon>
        <taxon>Piscirickettsiaceae</taxon>
        <taxon>Methylophaga</taxon>
    </lineage>
</organism>
<dbReference type="SUPFAM" id="SSF54427">
    <property type="entry name" value="NTF2-like"/>
    <property type="match status" value="1"/>
</dbReference>
<dbReference type="Proteomes" id="UP000012019">
    <property type="component" value="Unassembled WGS sequence"/>
</dbReference>
<dbReference type="OrthoDB" id="9812295at2"/>
<dbReference type="GO" id="GO:0016853">
    <property type="term" value="F:isomerase activity"/>
    <property type="evidence" value="ECO:0007669"/>
    <property type="project" value="UniProtKB-KW"/>
</dbReference>
<gene>
    <name evidence="2" type="ORF">MPL1_03053</name>
</gene>
<dbReference type="InterPro" id="IPR032710">
    <property type="entry name" value="NTF2-like_dom_sf"/>
</dbReference>
<evidence type="ECO:0000259" key="1">
    <source>
        <dbReference type="Pfam" id="PF13474"/>
    </source>
</evidence>
<reference evidence="2 3" key="1">
    <citation type="journal article" date="2013" name="Genome Announc.">
        <title>Draft Genome Sequence of Methylophaga lonarensis MPLT, a Haloalkaliphilic (Non-Methane-Utilizing) Methylotroph.</title>
        <authorList>
            <person name="Shetty S.A."/>
            <person name="Marathe N.P."/>
            <person name="Munot H."/>
            <person name="Antony C.P."/>
            <person name="Dhotre D.P."/>
            <person name="Murrell J.C."/>
            <person name="Shouche Y.S."/>
        </authorList>
    </citation>
    <scope>NUCLEOTIDE SEQUENCE [LARGE SCALE GENOMIC DNA]</scope>
    <source>
        <strain evidence="2 3">MPL</strain>
    </source>
</reference>
<proteinExistence type="predicted"/>
<dbReference type="STRING" id="1286106.MPL1_03053"/>
<feature type="domain" description="SnoaL-like" evidence="1">
    <location>
        <begin position="7"/>
        <end position="128"/>
    </location>
</feature>
<accession>M7PTU4</accession>
<dbReference type="eggNOG" id="COG4319">
    <property type="taxonomic scope" value="Bacteria"/>
</dbReference>